<reference evidence="2" key="1">
    <citation type="submission" date="2014-11" db="EMBL/GenBank/DDBJ databases">
        <authorList>
            <person name="Amaro Gonzalez C."/>
        </authorList>
    </citation>
    <scope>NUCLEOTIDE SEQUENCE</scope>
</reference>
<sequence>MKNRLFEKAEVRRMEILIRLRLIHSSFTTVVFSIVSVMK</sequence>
<feature type="transmembrane region" description="Helical" evidence="1">
    <location>
        <begin position="20"/>
        <end position="38"/>
    </location>
</feature>
<keyword evidence="1" id="KW-0812">Transmembrane</keyword>
<reference evidence="2" key="2">
    <citation type="journal article" date="2015" name="Fish Shellfish Immunol.">
        <title>Early steps in the European eel (Anguilla anguilla)-Vibrio vulnificus interaction in the gills: Role of the RtxA13 toxin.</title>
        <authorList>
            <person name="Callol A."/>
            <person name="Pajuelo D."/>
            <person name="Ebbesson L."/>
            <person name="Teles M."/>
            <person name="MacKenzie S."/>
            <person name="Amaro C."/>
        </authorList>
    </citation>
    <scope>NUCLEOTIDE SEQUENCE</scope>
</reference>
<proteinExistence type="predicted"/>
<evidence type="ECO:0000313" key="2">
    <source>
        <dbReference type="EMBL" id="JAH99318.1"/>
    </source>
</evidence>
<evidence type="ECO:0000256" key="1">
    <source>
        <dbReference type="SAM" id="Phobius"/>
    </source>
</evidence>
<protein>
    <submittedName>
        <fullName evidence="2">Uncharacterized protein</fullName>
    </submittedName>
</protein>
<organism evidence="2">
    <name type="scientific">Anguilla anguilla</name>
    <name type="common">European freshwater eel</name>
    <name type="synonym">Muraena anguilla</name>
    <dbReference type="NCBI Taxonomy" id="7936"/>
    <lineage>
        <taxon>Eukaryota</taxon>
        <taxon>Metazoa</taxon>
        <taxon>Chordata</taxon>
        <taxon>Craniata</taxon>
        <taxon>Vertebrata</taxon>
        <taxon>Euteleostomi</taxon>
        <taxon>Actinopterygii</taxon>
        <taxon>Neopterygii</taxon>
        <taxon>Teleostei</taxon>
        <taxon>Anguilliformes</taxon>
        <taxon>Anguillidae</taxon>
        <taxon>Anguilla</taxon>
    </lineage>
</organism>
<dbReference type="EMBL" id="GBXM01009259">
    <property type="protein sequence ID" value="JAH99318.1"/>
    <property type="molecule type" value="Transcribed_RNA"/>
</dbReference>
<keyword evidence="1" id="KW-1133">Transmembrane helix</keyword>
<keyword evidence="1" id="KW-0472">Membrane</keyword>
<accession>A0A0E9XCC3</accession>
<name>A0A0E9XCC3_ANGAN</name>
<dbReference type="AlphaFoldDB" id="A0A0E9XCC3"/>